<protein>
    <submittedName>
        <fullName evidence="2">Uncharacterized protein</fullName>
    </submittedName>
</protein>
<feature type="compositionally biased region" description="Basic and acidic residues" evidence="1">
    <location>
        <begin position="77"/>
        <end position="88"/>
    </location>
</feature>
<accession>A0A484C611</accession>
<feature type="region of interest" description="Disordered" evidence="1">
    <location>
        <begin position="37"/>
        <end position="63"/>
    </location>
</feature>
<keyword evidence="3" id="KW-1185">Reference proteome</keyword>
<proteinExistence type="predicted"/>
<evidence type="ECO:0000313" key="3">
    <source>
        <dbReference type="Proteomes" id="UP000295070"/>
    </source>
</evidence>
<organism evidence="2 3">
    <name type="scientific">Perca flavescens</name>
    <name type="common">American yellow perch</name>
    <name type="synonym">Morone flavescens</name>
    <dbReference type="NCBI Taxonomy" id="8167"/>
    <lineage>
        <taxon>Eukaryota</taxon>
        <taxon>Metazoa</taxon>
        <taxon>Chordata</taxon>
        <taxon>Craniata</taxon>
        <taxon>Vertebrata</taxon>
        <taxon>Euteleostomi</taxon>
        <taxon>Actinopterygii</taxon>
        <taxon>Neopterygii</taxon>
        <taxon>Teleostei</taxon>
        <taxon>Neoteleostei</taxon>
        <taxon>Acanthomorphata</taxon>
        <taxon>Eupercaria</taxon>
        <taxon>Perciformes</taxon>
        <taxon>Percoidei</taxon>
        <taxon>Percidae</taxon>
        <taxon>Percinae</taxon>
        <taxon>Perca</taxon>
    </lineage>
</organism>
<reference evidence="2 3" key="1">
    <citation type="submission" date="2019-01" db="EMBL/GenBank/DDBJ databases">
        <title>A chromosome-scale genome assembly of the yellow perch, Perca flavescens.</title>
        <authorList>
            <person name="Feron R."/>
            <person name="Morvezen R."/>
            <person name="Bestin A."/>
            <person name="Haffray P."/>
            <person name="Klopp C."/>
            <person name="Zahm M."/>
            <person name="Cabau C."/>
            <person name="Roques C."/>
            <person name="Donnadieu C."/>
            <person name="Bouchez O."/>
            <person name="Christie M."/>
            <person name="Larson W."/>
            <person name="Guiguen Y."/>
        </authorList>
    </citation>
    <scope>NUCLEOTIDE SEQUENCE [LARGE SCALE GENOMIC DNA]</scope>
    <source>
        <strain evidence="2">YP-PL-M2</strain>
        <tissue evidence="2">Blood</tissue>
    </source>
</reference>
<dbReference type="AlphaFoldDB" id="A0A484C611"/>
<name>A0A484C611_PERFV</name>
<sequence length="97" mass="11013">MLLFHLKGQASFTVLYHVLCSLLTYSLVDIKPPKSKLAIKKNKQQKRSTKATTTLEKTSEEAPKTVEKVAKEWAKISEKKQQNNEKATKTRVGQNLL</sequence>
<feature type="region of interest" description="Disordered" evidence="1">
    <location>
        <begin position="77"/>
        <end position="97"/>
    </location>
</feature>
<comment type="caution">
    <text evidence="2">The sequence shown here is derived from an EMBL/GenBank/DDBJ whole genome shotgun (WGS) entry which is preliminary data.</text>
</comment>
<gene>
    <name evidence="2" type="ORF">EPR50_G00241260</name>
</gene>
<feature type="compositionally biased region" description="Basic residues" evidence="1">
    <location>
        <begin position="37"/>
        <end position="49"/>
    </location>
</feature>
<evidence type="ECO:0000313" key="2">
    <source>
        <dbReference type="EMBL" id="TDG96403.1"/>
    </source>
</evidence>
<evidence type="ECO:0000256" key="1">
    <source>
        <dbReference type="SAM" id="MobiDB-lite"/>
    </source>
</evidence>
<dbReference type="Proteomes" id="UP000295070">
    <property type="component" value="Chromosome 24"/>
</dbReference>
<dbReference type="EMBL" id="SCKG01000024">
    <property type="protein sequence ID" value="TDG96403.1"/>
    <property type="molecule type" value="Genomic_DNA"/>
</dbReference>